<dbReference type="InterPro" id="IPR004305">
    <property type="entry name" value="Thiaminase-2/PQQC"/>
</dbReference>
<dbReference type="NCBIfam" id="TIGR04306">
    <property type="entry name" value="salvage_TenA"/>
    <property type="match status" value="1"/>
</dbReference>
<dbReference type="CDD" id="cd01169">
    <property type="entry name" value="HMPP_kinase"/>
    <property type="match status" value="1"/>
</dbReference>
<dbReference type="Proteomes" id="UP001629113">
    <property type="component" value="Unassembled WGS sequence"/>
</dbReference>
<dbReference type="NCBIfam" id="TIGR00097">
    <property type="entry name" value="HMP-P_kinase"/>
    <property type="match status" value="1"/>
</dbReference>
<keyword evidence="3" id="KW-0418">Kinase</keyword>
<accession>A0ABR4PQ24</accession>
<sequence>MVKGRVLVIAGSDSSGGAGLEADQKTIAAHGCYAMTATTALTAQNTLGVIDINLTPPEFVRKQIDACISDVGVDVVKTGMLAAAETIRIVAESLHQHDVKVTVIDPVMVATTGAQLLPGEAVRLLREHLLPITTILTPNFPEANLILSDSGLTVQEPKNIEDLIELAKAVQSLGPKYVLLKGGHIPFKKDGQVAKSEAEKELMVNILYGDGQATRIESPYYNTKNTHGTGCSLASAIASNLANGLPMIQAVKGACRYVEAGIKTATDLGHGNGPINHFHSTYSLPFAPGHFVEYLLERPDVEECWRQHTEHKFVAGLADGTLPLDNFKYYLIQDYLYLIQFARASALAGFKAKTIEDIAAAGKIIANIHREMDLHVAYCKEFGVTKEEMESIEESQACTAYTRYVLDIGQTEDLLALQVSMAPCLIGYMHIAKRLFADPKSKREGNIYWKWIEAYVAENYEEEVRIGSEVLEKYAVLQSPSRIEELAKIFIHATNMETGFWNMGTGGK</sequence>
<dbReference type="Pfam" id="PF03070">
    <property type="entry name" value="TENA_THI-4"/>
    <property type="match status" value="1"/>
</dbReference>
<dbReference type="PANTHER" id="PTHR20858">
    <property type="entry name" value="PHOSPHOMETHYLPYRIMIDINE KINASE"/>
    <property type="match status" value="1"/>
</dbReference>
<dbReference type="InterPro" id="IPR013749">
    <property type="entry name" value="PM/HMP-P_kinase-1"/>
</dbReference>
<reference evidence="3 4" key="1">
    <citation type="submission" date="2024-06" db="EMBL/GenBank/DDBJ databases">
        <title>Complete genome of Phlyctema vagabunda strain 19-DSS-EL-015.</title>
        <authorList>
            <person name="Fiorenzani C."/>
        </authorList>
    </citation>
    <scope>NUCLEOTIDE SEQUENCE [LARGE SCALE GENOMIC DNA]</scope>
    <source>
        <strain evidence="3 4">19-DSS-EL-015</strain>
    </source>
</reference>
<dbReference type="Gene3D" id="3.40.1190.20">
    <property type="match status" value="1"/>
</dbReference>
<keyword evidence="3" id="KW-0808">Transferase</keyword>
<gene>
    <name evidence="3" type="ORF">PVAG01_02254</name>
</gene>
<dbReference type="CDD" id="cd19367">
    <property type="entry name" value="TenA_C_ScTHI20-like"/>
    <property type="match status" value="1"/>
</dbReference>
<organism evidence="3 4">
    <name type="scientific">Phlyctema vagabunda</name>
    <dbReference type="NCBI Taxonomy" id="108571"/>
    <lineage>
        <taxon>Eukaryota</taxon>
        <taxon>Fungi</taxon>
        <taxon>Dikarya</taxon>
        <taxon>Ascomycota</taxon>
        <taxon>Pezizomycotina</taxon>
        <taxon>Leotiomycetes</taxon>
        <taxon>Helotiales</taxon>
        <taxon>Dermateaceae</taxon>
        <taxon>Phlyctema</taxon>
    </lineage>
</organism>
<dbReference type="SUPFAM" id="SSF53613">
    <property type="entry name" value="Ribokinase-like"/>
    <property type="match status" value="1"/>
</dbReference>
<evidence type="ECO:0000259" key="1">
    <source>
        <dbReference type="Pfam" id="PF03070"/>
    </source>
</evidence>
<evidence type="ECO:0000313" key="4">
    <source>
        <dbReference type="Proteomes" id="UP001629113"/>
    </source>
</evidence>
<evidence type="ECO:0000313" key="3">
    <source>
        <dbReference type="EMBL" id="KAL3425463.1"/>
    </source>
</evidence>
<dbReference type="InterPro" id="IPR027574">
    <property type="entry name" value="Thiaminase_II"/>
</dbReference>
<dbReference type="Pfam" id="PF08543">
    <property type="entry name" value="Phos_pyr_kin"/>
    <property type="match status" value="1"/>
</dbReference>
<dbReference type="InterPro" id="IPR029056">
    <property type="entry name" value="Ribokinase-like"/>
</dbReference>
<feature type="domain" description="Pyridoxamine kinase/Phosphomethylpyrimidine kinase" evidence="2">
    <location>
        <begin position="13"/>
        <end position="276"/>
    </location>
</feature>
<protein>
    <submittedName>
        <fullName evidence="3">Phosphomethylpyrimidine kinase</fullName>
    </submittedName>
</protein>
<keyword evidence="4" id="KW-1185">Reference proteome</keyword>
<dbReference type="Gene3D" id="1.20.910.10">
    <property type="entry name" value="Heme oxygenase-like"/>
    <property type="match status" value="1"/>
</dbReference>
<comment type="caution">
    <text evidence="3">The sequence shown here is derived from an EMBL/GenBank/DDBJ whole genome shotgun (WGS) entry which is preliminary data.</text>
</comment>
<dbReference type="InterPro" id="IPR004399">
    <property type="entry name" value="HMP/HMP-P_kinase_dom"/>
</dbReference>
<dbReference type="SUPFAM" id="SSF48613">
    <property type="entry name" value="Heme oxygenase-like"/>
    <property type="match status" value="1"/>
</dbReference>
<feature type="domain" description="Thiaminase-2/PQQC" evidence="1">
    <location>
        <begin position="299"/>
        <end position="504"/>
    </location>
</feature>
<dbReference type="PANTHER" id="PTHR20858:SF17">
    <property type="entry name" value="HYDROXYMETHYLPYRIMIDINE_PHOSPHOMETHYLPYRIMIDINE KINASE THI20-RELATED"/>
    <property type="match status" value="1"/>
</dbReference>
<evidence type="ECO:0000259" key="2">
    <source>
        <dbReference type="Pfam" id="PF08543"/>
    </source>
</evidence>
<name>A0ABR4PQ24_9HELO</name>
<proteinExistence type="predicted"/>
<dbReference type="InterPro" id="IPR016084">
    <property type="entry name" value="Haem_Oase-like_multi-hlx"/>
</dbReference>
<dbReference type="EMBL" id="JBFCZG010000002">
    <property type="protein sequence ID" value="KAL3425463.1"/>
    <property type="molecule type" value="Genomic_DNA"/>
</dbReference>
<dbReference type="GO" id="GO:0016301">
    <property type="term" value="F:kinase activity"/>
    <property type="evidence" value="ECO:0007669"/>
    <property type="project" value="UniProtKB-KW"/>
</dbReference>